<protein>
    <submittedName>
        <fullName evidence="1">Uncharacterized protein</fullName>
    </submittedName>
</protein>
<dbReference type="AlphaFoldDB" id="A0A0C3GLQ7"/>
<evidence type="ECO:0000313" key="1">
    <source>
        <dbReference type="EMBL" id="KIM92514.1"/>
    </source>
</evidence>
<dbReference type="EMBL" id="KN832926">
    <property type="protein sequence ID" value="KIM92514.1"/>
    <property type="molecule type" value="Genomic_DNA"/>
</dbReference>
<name>A0A0C3GLQ7_OIDMZ</name>
<reference evidence="2" key="2">
    <citation type="submission" date="2015-01" db="EMBL/GenBank/DDBJ databases">
        <title>Evolutionary Origins and Diversification of the Mycorrhizal Mutualists.</title>
        <authorList>
            <consortium name="DOE Joint Genome Institute"/>
            <consortium name="Mycorrhizal Genomics Consortium"/>
            <person name="Kohler A."/>
            <person name="Kuo A."/>
            <person name="Nagy L.G."/>
            <person name="Floudas D."/>
            <person name="Copeland A."/>
            <person name="Barry K.W."/>
            <person name="Cichocki N."/>
            <person name="Veneault-Fourrey C."/>
            <person name="LaButti K."/>
            <person name="Lindquist E.A."/>
            <person name="Lipzen A."/>
            <person name="Lundell T."/>
            <person name="Morin E."/>
            <person name="Murat C."/>
            <person name="Riley R."/>
            <person name="Ohm R."/>
            <person name="Sun H."/>
            <person name="Tunlid A."/>
            <person name="Henrissat B."/>
            <person name="Grigoriev I.V."/>
            <person name="Hibbett D.S."/>
            <person name="Martin F."/>
        </authorList>
    </citation>
    <scope>NUCLEOTIDE SEQUENCE [LARGE SCALE GENOMIC DNA]</scope>
    <source>
        <strain evidence="2">Zn</strain>
    </source>
</reference>
<proteinExistence type="predicted"/>
<dbReference type="PANTHER" id="PTHR37540">
    <property type="entry name" value="TRANSCRIPTION FACTOR (ACR-2), PUTATIVE-RELATED-RELATED"/>
    <property type="match status" value="1"/>
</dbReference>
<dbReference type="Proteomes" id="UP000054321">
    <property type="component" value="Unassembled WGS sequence"/>
</dbReference>
<keyword evidence="2" id="KW-1185">Reference proteome</keyword>
<reference evidence="1 2" key="1">
    <citation type="submission" date="2014-04" db="EMBL/GenBank/DDBJ databases">
        <authorList>
            <consortium name="DOE Joint Genome Institute"/>
            <person name="Kuo A."/>
            <person name="Martino E."/>
            <person name="Perotto S."/>
            <person name="Kohler A."/>
            <person name="Nagy L.G."/>
            <person name="Floudas D."/>
            <person name="Copeland A."/>
            <person name="Barry K.W."/>
            <person name="Cichocki N."/>
            <person name="Veneault-Fourrey C."/>
            <person name="LaButti K."/>
            <person name="Lindquist E.A."/>
            <person name="Lipzen A."/>
            <person name="Lundell T."/>
            <person name="Morin E."/>
            <person name="Murat C."/>
            <person name="Sun H."/>
            <person name="Tunlid A."/>
            <person name="Henrissat B."/>
            <person name="Grigoriev I.V."/>
            <person name="Hibbett D.S."/>
            <person name="Martin F."/>
            <person name="Nordberg H.P."/>
            <person name="Cantor M.N."/>
            <person name="Hua S.X."/>
        </authorList>
    </citation>
    <scope>NUCLEOTIDE SEQUENCE [LARGE SCALE GENOMIC DNA]</scope>
    <source>
        <strain evidence="1 2">Zn</strain>
    </source>
</reference>
<dbReference type="HOGENOM" id="CLU_067182_1_0_1"/>
<gene>
    <name evidence="1" type="ORF">OIDMADRAFT_62509</name>
</gene>
<evidence type="ECO:0000313" key="2">
    <source>
        <dbReference type="Proteomes" id="UP000054321"/>
    </source>
</evidence>
<sequence length="301" mass="33264">MSSRRRGGLHFVHLTHPDDAGKWKRQVRSHAARNSPARQNRVIRHQNEKANHVKTTDISEANSSACSCVSGNVVSQDTCIPDISVALSAARTDPFDTFVCKTTQFESFLLDYFVNYVVRQAVICFPFRATADEVSFRQGMATHWVQMAATDAGMLAAIFLAACRHLSENHHLQVFSTLALQYRGQCISALNTSISQEETVVSDLTITKTLALASDAILTSDYAASNRHIDAARLMVTARGGIETRGMNGLLRRLVIWFIKDPLQNGNPLLWPCICVKNNSGFYGRPPDVTASPIASIERIE</sequence>
<dbReference type="STRING" id="913774.A0A0C3GLQ7"/>
<dbReference type="InterPro" id="IPR021858">
    <property type="entry name" value="Fun_TF"/>
</dbReference>
<dbReference type="InParanoid" id="A0A0C3GLQ7"/>
<accession>A0A0C3GLQ7</accession>
<dbReference type="PANTHER" id="PTHR37540:SF5">
    <property type="entry name" value="TRANSCRIPTION FACTOR DOMAIN-CONTAINING PROTEIN"/>
    <property type="match status" value="1"/>
</dbReference>
<organism evidence="1 2">
    <name type="scientific">Oidiodendron maius (strain Zn)</name>
    <dbReference type="NCBI Taxonomy" id="913774"/>
    <lineage>
        <taxon>Eukaryota</taxon>
        <taxon>Fungi</taxon>
        <taxon>Dikarya</taxon>
        <taxon>Ascomycota</taxon>
        <taxon>Pezizomycotina</taxon>
        <taxon>Leotiomycetes</taxon>
        <taxon>Leotiomycetes incertae sedis</taxon>
        <taxon>Myxotrichaceae</taxon>
        <taxon>Oidiodendron</taxon>
    </lineage>
</organism>
<dbReference type="OrthoDB" id="5620at2759"/>
<dbReference type="Pfam" id="PF11951">
    <property type="entry name" value="Fungal_trans_2"/>
    <property type="match status" value="1"/>
</dbReference>